<feature type="domain" description="HAMP" evidence="6">
    <location>
        <begin position="202"/>
        <end position="255"/>
    </location>
</feature>
<proteinExistence type="inferred from homology"/>
<dbReference type="GO" id="GO:0007165">
    <property type="term" value="P:signal transduction"/>
    <property type="evidence" value="ECO:0007669"/>
    <property type="project" value="UniProtKB-KW"/>
</dbReference>
<dbReference type="Gene3D" id="1.10.287.950">
    <property type="entry name" value="Methyl-accepting chemotaxis protein"/>
    <property type="match status" value="1"/>
</dbReference>
<evidence type="ECO:0000313" key="7">
    <source>
        <dbReference type="EMBL" id="ARU48261.1"/>
    </source>
</evidence>
<dbReference type="Gene3D" id="6.10.340.10">
    <property type="match status" value="1"/>
</dbReference>
<dbReference type="PANTHER" id="PTHR32089">
    <property type="entry name" value="METHYL-ACCEPTING CHEMOTAXIS PROTEIN MCPB"/>
    <property type="match status" value="1"/>
</dbReference>
<dbReference type="AlphaFoldDB" id="A0A1Y0HJI6"/>
<dbReference type="EMBL" id="CP021416">
    <property type="protein sequence ID" value="ARU48261.1"/>
    <property type="molecule type" value="Genomic_DNA"/>
</dbReference>
<feature type="domain" description="Methyl-accepting transducer" evidence="5">
    <location>
        <begin position="260"/>
        <end position="517"/>
    </location>
</feature>
<dbReference type="GO" id="GO:0004888">
    <property type="term" value="F:transmembrane signaling receptor activity"/>
    <property type="evidence" value="ECO:0007669"/>
    <property type="project" value="InterPro"/>
</dbReference>
<gene>
    <name evidence="7" type="ORF">Sdiek1_1095</name>
</gene>
<dbReference type="SUPFAM" id="SSF58104">
    <property type="entry name" value="Methyl-accepting chemotaxis protein (MCP) signaling domain"/>
    <property type="match status" value="1"/>
</dbReference>
<comment type="similarity">
    <text evidence="2">Belongs to the methyl-accepting chemotaxis (MCP) protein family.</text>
</comment>
<dbReference type="KEGG" id="suls:Sdiek1_1095"/>
<dbReference type="Pfam" id="PF00015">
    <property type="entry name" value="MCPsignal"/>
    <property type="match status" value="1"/>
</dbReference>
<keyword evidence="8" id="KW-1185">Reference proteome</keyword>
<dbReference type="Proteomes" id="UP000196005">
    <property type="component" value="Chromosome"/>
</dbReference>
<evidence type="ECO:0000256" key="2">
    <source>
        <dbReference type="ARBA" id="ARBA00029447"/>
    </source>
</evidence>
<evidence type="ECO:0000259" key="6">
    <source>
        <dbReference type="PROSITE" id="PS50885"/>
    </source>
</evidence>
<organism evidence="7 8">
    <name type="scientific">Sulfurospirillum diekertiae</name>
    <dbReference type="NCBI Taxonomy" id="1854492"/>
    <lineage>
        <taxon>Bacteria</taxon>
        <taxon>Pseudomonadati</taxon>
        <taxon>Campylobacterota</taxon>
        <taxon>Epsilonproteobacteria</taxon>
        <taxon>Campylobacterales</taxon>
        <taxon>Sulfurospirillaceae</taxon>
        <taxon>Sulfurospirillum</taxon>
    </lineage>
</organism>
<evidence type="ECO:0000313" key="8">
    <source>
        <dbReference type="Proteomes" id="UP000196005"/>
    </source>
</evidence>
<dbReference type="PROSITE" id="PS50885">
    <property type="entry name" value="HAMP"/>
    <property type="match status" value="1"/>
</dbReference>
<dbReference type="InterPro" id="IPR004090">
    <property type="entry name" value="Chemotax_Me-accpt_rcpt"/>
</dbReference>
<dbReference type="PANTHER" id="PTHR32089:SF112">
    <property type="entry name" value="LYSOZYME-LIKE PROTEIN-RELATED"/>
    <property type="match status" value="1"/>
</dbReference>
<reference evidence="8" key="1">
    <citation type="submission" date="2017-05" db="EMBL/GenBank/DDBJ databases">
        <title>Dechlorination kinetics govern the competition between two new strains of the genus Sulfurospirillum.</title>
        <authorList>
            <person name="Buttet G.F."/>
            <person name="Murray A.M."/>
            <person name="Goris T."/>
            <person name="Burion M."/>
            <person name="Lin B."/>
            <person name="Rolle M."/>
            <person name="Maillard J."/>
        </authorList>
    </citation>
    <scope>NUCLEOTIDE SEQUENCE [LARGE SCALE GENOMIC DNA]</scope>
    <source>
        <strain evidence="8">SL2-1</strain>
    </source>
</reference>
<sequence>MLQTIRAKLLFLLLVFILAIVALGYLLASNTNDAKNAATQIKHIGEIRTLSSQLGVHTRGYQLYFDQKFLESYFATHKSISEQIEDIRQELKSDESKKLLEQASQKIDAYHTTSKNRFEILQKYKESIQTAEFKQSTDGKKLAELNILATEHYNKIGELVNTLTEALEAYEFSMLEKAKMTGLLLAGVIFIIAIAIFLFINRSIRNAIHKAIVGCQFISEHKDLHYVIQTGSNDEIAQITTVMNQLLSQLAKALDDAKKTAIENAAVSEELSSTSMQIGIRIEDAAKEVEVTTKATEVVAEILQKSEESSNQSGMLISKVATELNGAAEEVLTVSTDLQEVVINQTDLSTKLVQLDQDVEQVKQVLSVIADIAEQTNLLALNAAIEAARAGEHGRGFAVVADEVRKLAERTQKSLIESNATVAVIVQSVNSAAEMMKVSAKQIQALGERAEVTQALMRRTVLNMNEAQVMAVQTVEDTKMGRIKTSEVIKRIQNVSQLSNTNARSVEEVASAAEHLAKLSEGLSLTLSEFKTV</sequence>
<evidence type="ECO:0000256" key="3">
    <source>
        <dbReference type="PROSITE-ProRule" id="PRU00284"/>
    </source>
</evidence>
<keyword evidence="4" id="KW-0812">Transmembrane</keyword>
<dbReference type="PRINTS" id="PR00260">
    <property type="entry name" value="CHEMTRNSDUCR"/>
</dbReference>
<dbReference type="GO" id="GO:0016020">
    <property type="term" value="C:membrane"/>
    <property type="evidence" value="ECO:0007669"/>
    <property type="project" value="InterPro"/>
</dbReference>
<evidence type="ECO:0000259" key="5">
    <source>
        <dbReference type="PROSITE" id="PS50111"/>
    </source>
</evidence>
<dbReference type="InterPro" id="IPR003660">
    <property type="entry name" value="HAMP_dom"/>
</dbReference>
<keyword evidence="4" id="KW-0472">Membrane</keyword>
<dbReference type="SMART" id="SM00283">
    <property type="entry name" value="MA"/>
    <property type="match status" value="1"/>
</dbReference>
<keyword evidence="1 3" id="KW-0807">Transducer</keyword>
<dbReference type="RefSeq" id="WP_087438248.1">
    <property type="nucleotide sequence ID" value="NZ_CP021416.1"/>
</dbReference>
<dbReference type="InterPro" id="IPR004089">
    <property type="entry name" value="MCPsignal_dom"/>
</dbReference>
<feature type="transmembrane region" description="Helical" evidence="4">
    <location>
        <begin position="180"/>
        <end position="200"/>
    </location>
</feature>
<dbReference type="PROSITE" id="PS50111">
    <property type="entry name" value="CHEMOTAXIS_TRANSDUC_2"/>
    <property type="match status" value="1"/>
</dbReference>
<dbReference type="GO" id="GO:0006935">
    <property type="term" value="P:chemotaxis"/>
    <property type="evidence" value="ECO:0007669"/>
    <property type="project" value="InterPro"/>
</dbReference>
<protein>
    <submittedName>
        <fullName evidence="7">Methyl-accepting chemotaxis protein McpA</fullName>
    </submittedName>
</protein>
<name>A0A1Y0HJI6_9BACT</name>
<evidence type="ECO:0000256" key="1">
    <source>
        <dbReference type="ARBA" id="ARBA00023224"/>
    </source>
</evidence>
<evidence type="ECO:0000256" key="4">
    <source>
        <dbReference type="SAM" id="Phobius"/>
    </source>
</evidence>
<accession>A0A1Y0HJI6</accession>
<keyword evidence="4" id="KW-1133">Transmembrane helix</keyword>
<dbReference type="OrthoDB" id="5337803at2"/>